<evidence type="ECO:0000313" key="3">
    <source>
        <dbReference type="EMBL" id="MCW3486353.1"/>
    </source>
</evidence>
<feature type="region of interest" description="Disordered" evidence="1">
    <location>
        <begin position="114"/>
        <end position="152"/>
    </location>
</feature>
<gene>
    <name evidence="3" type="ORF">OL497_20800</name>
</gene>
<sequence>MIKGILWVIFSCVALLFAIAILGGICTPKPKKGGAKTTAAATPPEDSIPVVPDAETRRAREAAYRQEHNWSYDTSEDPMNSRKEYIATVIANEKVSLPSTQEQEVVVTSATNTATRNRYSSRKEEESQNTSFFNRNRQRTKTTTTTTQRTRTRSVSHFAVVSLALRKRSDGGTDMYLHASEGAFAQEHIDGRMLARVRFDKNPPSNYVTAGAMEGDPSYLFLRNIKPFIRQLKKAKTLLIEVGFSHSGMQVLEFDVHQLQWNH</sequence>
<proteinExistence type="predicted"/>
<evidence type="ECO:0000256" key="2">
    <source>
        <dbReference type="SAM" id="Phobius"/>
    </source>
</evidence>
<keyword evidence="4" id="KW-1185">Reference proteome</keyword>
<keyword evidence="2" id="KW-0812">Transmembrane</keyword>
<keyword evidence="2" id="KW-1133">Transmembrane helix</keyword>
<keyword evidence="2" id="KW-0472">Membrane</keyword>
<evidence type="ECO:0000313" key="4">
    <source>
        <dbReference type="Proteomes" id="UP001207742"/>
    </source>
</evidence>
<comment type="caution">
    <text evidence="3">The sequence shown here is derived from an EMBL/GenBank/DDBJ whole genome shotgun (WGS) entry which is preliminary data.</text>
</comment>
<protein>
    <submittedName>
        <fullName evidence="3">Uncharacterized protein</fullName>
    </submittedName>
</protein>
<organism evidence="3 4">
    <name type="scientific">Chitinophaga nivalis</name>
    <dbReference type="NCBI Taxonomy" id="2991709"/>
    <lineage>
        <taxon>Bacteria</taxon>
        <taxon>Pseudomonadati</taxon>
        <taxon>Bacteroidota</taxon>
        <taxon>Chitinophagia</taxon>
        <taxon>Chitinophagales</taxon>
        <taxon>Chitinophagaceae</taxon>
        <taxon>Chitinophaga</taxon>
    </lineage>
</organism>
<feature type="transmembrane region" description="Helical" evidence="2">
    <location>
        <begin position="6"/>
        <end position="26"/>
    </location>
</feature>
<reference evidence="3 4" key="1">
    <citation type="submission" date="2022-10" db="EMBL/GenBank/DDBJ databases">
        <title>Chitinophaga nivalis PC15 sp. nov., isolated from Pyeongchang county, South Korea.</title>
        <authorList>
            <person name="Trinh H.N."/>
        </authorList>
    </citation>
    <scope>NUCLEOTIDE SEQUENCE [LARGE SCALE GENOMIC DNA]</scope>
    <source>
        <strain evidence="3 4">PC14</strain>
    </source>
</reference>
<dbReference type="Proteomes" id="UP001207742">
    <property type="component" value="Unassembled WGS sequence"/>
</dbReference>
<dbReference type="EMBL" id="JAPDNS010000002">
    <property type="protein sequence ID" value="MCW3486353.1"/>
    <property type="molecule type" value="Genomic_DNA"/>
</dbReference>
<dbReference type="RefSeq" id="WP_264733169.1">
    <property type="nucleotide sequence ID" value="NZ_JAPDNR010000001.1"/>
</dbReference>
<accession>A0ABT3IQY0</accession>
<evidence type="ECO:0000256" key="1">
    <source>
        <dbReference type="SAM" id="MobiDB-lite"/>
    </source>
</evidence>
<name>A0ABT3IQY0_9BACT</name>